<dbReference type="AlphaFoldDB" id="A0A3M2SC33"/>
<proteinExistence type="predicted"/>
<gene>
    <name evidence="1" type="ORF">CDV36_005216</name>
</gene>
<keyword evidence="2" id="KW-1185">Reference proteome</keyword>
<sequence>MRRCAEGLTTALALRCEVHDETDGRRSKELLRVQELSRECVNNGVHIVSAGHTITRGTSVIYSYRLTRVTAVRRERESITLVYKSDLGIQGTPRPWMVLAPPWPHLVLDGYATLTVITAY</sequence>
<accession>A0A3M2SC33</accession>
<protein>
    <submittedName>
        <fullName evidence="1">Uncharacterized protein</fullName>
    </submittedName>
</protein>
<organism evidence="1 2">
    <name type="scientific">Fusarium kuroshium</name>
    <dbReference type="NCBI Taxonomy" id="2010991"/>
    <lineage>
        <taxon>Eukaryota</taxon>
        <taxon>Fungi</taxon>
        <taxon>Dikarya</taxon>
        <taxon>Ascomycota</taxon>
        <taxon>Pezizomycotina</taxon>
        <taxon>Sordariomycetes</taxon>
        <taxon>Hypocreomycetidae</taxon>
        <taxon>Hypocreales</taxon>
        <taxon>Nectriaceae</taxon>
        <taxon>Fusarium</taxon>
        <taxon>Fusarium solani species complex</taxon>
    </lineage>
</organism>
<name>A0A3M2SC33_9HYPO</name>
<reference evidence="1 2" key="1">
    <citation type="submission" date="2017-06" db="EMBL/GenBank/DDBJ databases">
        <title>Comparative genomic analysis of Ambrosia Fusariam Clade fungi.</title>
        <authorList>
            <person name="Stajich J.E."/>
            <person name="Carrillo J."/>
            <person name="Kijimoto T."/>
            <person name="Eskalen A."/>
            <person name="O'Donnell K."/>
            <person name="Kasson M."/>
        </authorList>
    </citation>
    <scope>NUCLEOTIDE SEQUENCE [LARGE SCALE GENOMIC DNA]</scope>
    <source>
        <strain evidence="1">UCR3666</strain>
    </source>
</reference>
<evidence type="ECO:0000313" key="1">
    <source>
        <dbReference type="EMBL" id="RMJ15083.1"/>
    </source>
</evidence>
<evidence type="ECO:0000313" key="2">
    <source>
        <dbReference type="Proteomes" id="UP000277212"/>
    </source>
</evidence>
<dbReference type="Proteomes" id="UP000277212">
    <property type="component" value="Unassembled WGS sequence"/>
</dbReference>
<dbReference type="EMBL" id="NKUJ01000071">
    <property type="protein sequence ID" value="RMJ15083.1"/>
    <property type="molecule type" value="Genomic_DNA"/>
</dbReference>
<comment type="caution">
    <text evidence="1">The sequence shown here is derived from an EMBL/GenBank/DDBJ whole genome shotgun (WGS) entry which is preliminary data.</text>
</comment>